<dbReference type="PANTHER" id="PTHR11403">
    <property type="entry name" value="CYTOCHROME C OXIDASE SUBUNIT III"/>
    <property type="match status" value="1"/>
</dbReference>
<evidence type="ECO:0000256" key="9">
    <source>
        <dbReference type="ARBA" id="ARBA00049512"/>
    </source>
</evidence>
<evidence type="ECO:0000256" key="7">
    <source>
        <dbReference type="ARBA" id="ARBA00022989"/>
    </source>
</evidence>
<comment type="subcellular location">
    <subcellularLocation>
        <location evidence="1">Mitochondrion inner membrane</location>
        <topology evidence="1">Multi-pass membrane protein</topology>
    </subcellularLocation>
</comment>
<evidence type="ECO:0000256" key="6">
    <source>
        <dbReference type="ARBA" id="ARBA00022967"/>
    </source>
</evidence>
<evidence type="ECO:0000313" key="13">
    <source>
        <dbReference type="EMBL" id="CAX68857.1"/>
    </source>
</evidence>
<keyword evidence="5" id="KW-0999">Mitochondrion inner membrane</keyword>
<dbReference type="Pfam" id="PF00510">
    <property type="entry name" value="COX3"/>
    <property type="match status" value="1"/>
</dbReference>
<feature type="transmembrane region" description="Helical" evidence="11">
    <location>
        <begin position="155"/>
        <end position="176"/>
    </location>
</feature>
<feature type="transmembrane region" description="Helical" evidence="11">
    <location>
        <begin position="76"/>
        <end position="100"/>
    </location>
</feature>
<feature type="transmembrane region" description="Helical" evidence="11">
    <location>
        <begin position="237"/>
        <end position="257"/>
    </location>
</feature>
<evidence type="ECO:0000256" key="2">
    <source>
        <dbReference type="ARBA" id="ARBA00010581"/>
    </source>
</evidence>
<dbReference type="CDD" id="cd01665">
    <property type="entry name" value="Cyt_c_Oxidase_III"/>
    <property type="match status" value="1"/>
</dbReference>
<dbReference type="InterPro" id="IPR035973">
    <property type="entry name" value="Cyt_c_oxidase_su3-like_sf"/>
</dbReference>
<evidence type="ECO:0000256" key="1">
    <source>
        <dbReference type="ARBA" id="ARBA00004448"/>
    </source>
</evidence>
<dbReference type="SUPFAM" id="SSF81452">
    <property type="entry name" value="Cytochrome c oxidase subunit III-like"/>
    <property type="match status" value="1"/>
</dbReference>
<keyword evidence="4 10" id="KW-0812">Transmembrane</keyword>
<comment type="function">
    <text evidence="10">Component of the cytochrome c oxidase, the last enzyme in the mitochondrial electron transport chain which drives oxidative phosphorylation. The respiratory chain contains 3 multisubunit complexes succinate dehydrogenase (complex II, CII), ubiquinol-cytochrome c oxidoreductase (cytochrome b-c1 complex, complex III, CIII) and cytochrome c oxidase (complex IV, CIV), that cooperate to transfer electrons derived from NADH and succinate to molecular oxygen, creating an electrochemical gradient over the inner membrane that drives transmembrane transport and the ATP synthase. Cytochrome c oxidase is the component of the respiratory chain that catalyzes the reduction of oxygen to water. Electrons originating from reduced cytochrome c in the intermembrane space (IMS) are transferred via the dinuclear copper A center (CU(A)) of subunit 2 and heme A of subunit 1 to the active site in subunit 1, a binuclear center (BNC) formed by heme A3 and copper B (CU(B)). The BNC reduces molecular oxygen to 2 water molecules using 4 electrons from cytochrome c in the IMS and 4 protons from the mitochondrial matrix.</text>
</comment>
<keyword evidence="8 11" id="KW-0472">Membrane</keyword>
<accession>D1GL10</accession>
<keyword evidence="7 11" id="KW-1133">Transmembrane helix</keyword>
<proteinExistence type="inferred from homology"/>
<name>D1GL10_9ASCI</name>
<dbReference type="InterPro" id="IPR024791">
    <property type="entry name" value="Cyt_c/ubiquinol_Oxase_su3"/>
</dbReference>
<dbReference type="FunFam" id="1.20.120.80:FF:000002">
    <property type="entry name" value="Cytochrome c oxidase subunit 3"/>
    <property type="match status" value="1"/>
</dbReference>
<keyword evidence="10 13" id="KW-0496">Mitochondrion</keyword>
<dbReference type="InterPro" id="IPR013833">
    <property type="entry name" value="Cyt_c_oxidase_su3_a-hlx"/>
</dbReference>
<dbReference type="Gene3D" id="1.10.287.70">
    <property type="match status" value="1"/>
</dbReference>
<keyword evidence="6" id="KW-1278">Translocase</keyword>
<dbReference type="GO" id="GO:0005743">
    <property type="term" value="C:mitochondrial inner membrane"/>
    <property type="evidence" value="ECO:0007669"/>
    <property type="project" value="UniProtKB-SubCell"/>
</dbReference>
<reference evidence="13" key="1">
    <citation type="journal article" date="2009" name="Mol. Biol. Evol.">
        <title>Hyper-variability of ascidian mitochondrial gene order: exposing the myth of deuterostome organelle genome stability.</title>
        <authorList>
            <person name="Gissi C."/>
            <person name="Pesole G."/>
            <person name="Mastrototaro F."/>
            <person name="Iannelli F."/>
            <person name="Guida V."/>
            <person name="Griggio F."/>
        </authorList>
    </citation>
    <scope>NUCLEOTIDE SEQUENCE</scope>
    <source>
        <tissue evidence="13">Single colony</tissue>
    </source>
</reference>
<evidence type="ECO:0000256" key="5">
    <source>
        <dbReference type="ARBA" id="ARBA00022792"/>
    </source>
</evidence>
<dbReference type="InterPro" id="IPR033945">
    <property type="entry name" value="Cyt_c_oxase_su3_dom"/>
</dbReference>
<protein>
    <recommendedName>
        <fullName evidence="3 10">Cytochrome c oxidase subunit 3</fullName>
    </recommendedName>
</protein>
<dbReference type="GO" id="GO:0006123">
    <property type="term" value="P:mitochondrial electron transport, cytochrome c to oxygen"/>
    <property type="evidence" value="ECO:0007669"/>
    <property type="project" value="TreeGrafter"/>
</dbReference>
<feature type="domain" description="Heme-copper oxidase subunit III family profile" evidence="12">
    <location>
        <begin position="3"/>
        <end position="258"/>
    </location>
</feature>
<evidence type="ECO:0000256" key="3">
    <source>
        <dbReference type="ARBA" id="ARBA00015944"/>
    </source>
</evidence>
<comment type="catalytic activity">
    <reaction evidence="9">
        <text>4 Fe(II)-[cytochrome c] + O2 + 8 H(+)(in) = 4 Fe(III)-[cytochrome c] + 2 H2O + 4 H(+)(out)</text>
        <dbReference type="Rhea" id="RHEA:11436"/>
        <dbReference type="Rhea" id="RHEA-COMP:10350"/>
        <dbReference type="Rhea" id="RHEA-COMP:14399"/>
        <dbReference type="ChEBI" id="CHEBI:15377"/>
        <dbReference type="ChEBI" id="CHEBI:15378"/>
        <dbReference type="ChEBI" id="CHEBI:15379"/>
        <dbReference type="ChEBI" id="CHEBI:29033"/>
        <dbReference type="ChEBI" id="CHEBI:29034"/>
        <dbReference type="EC" id="7.1.1.9"/>
    </reaction>
    <physiologicalReaction direction="left-to-right" evidence="9">
        <dbReference type="Rhea" id="RHEA:11437"/>
    </physiologicalReaction>
</comment>
<evidence type="ECO:0000259" key="12">
    <source>
        <dbReference type="PROSITE" id="PS50253"/>
    </source>
</evidence>
<feature type="transmembrane region" description="Helical" evidence="11">
    <location>
        <begin position="188"/>
        <end position="216"/>
    </location>
</feature>
<geneLocation type="mitochondrion" evidence="13"/>
<dbReference type="EMBL" id="FN313539">
    <property type="protein sequence ID" value="CAX68857.1"/>
    <property type="molecule type" value="Genomic_DNA"/>
</dbReference>
<dbReference type="PROSITE" id="PS50253">
    <property type="entry name" value="COX3"/>
    <property type="match status" value="1"/>
</dbReference>
<dbReference type="InterPro" id="IPR000298">
    <property type="entry name" value="Cyt_c_oxidase-like_su3"/>
</dbReference>
<dbReference type="PANTHER" id="PTHR11403:SF7">
    <property type="entry name" value="CYTOCHROME C OXIDASE SUBUNIT 3"/>
    <property type="match status" value="1"/>
</dbReference>
<feature type="transmembrane region" description="Helical" evidence="11">
    <location>
        <begin position="39"/>
        <end position="55"/>
    </location>
</feature>
<dbReference type="GO" id="GO:0004129">
    <property type="term" value="F:cytochrome-c oxidase activity"/>
    <property type="evidence" value="ECO:0007669"/>
    <property type="project" value="UniProtKB-EC"/>
</dbReference>
<dbReference type="Gene3D" id="1.20.120.80">
    <property type="entry name" value="Cytochrome c oxidase, subunit III, four-helix bundle"/>
    <property type="match status" value="1"/>
</dbReference>
<sequence length="259" mass="30320">MLRRHPFHLVDNSPWPLLASLCAFLTMTNFLTLFHGGKMYMFFFFLLFLISFFWWRDVVRESTYLGFHTKLTQKNILNGMMWFISSEVFFFLGFFWAFFHSSLSPSITFGMLWPPVGINVLNPLSVPLLNTVVLLSSGITVTWSHYSIYLSDRAGGIYGLGYTIFLGFFFTLLQYLEYSECSFTITDSVYGSCFFLATGFHGLHVLVGSIFLLVSLYRMYKGHFTSKQHVGLECSIWYWHFVDVVWVFLYLSIYWWGSY</sequence>
<feature type="transmembrane region" description="Helical" evidence="11">
    <location>
        <begin position="120"/>
        <end position="143"/>
    </location>
</feature>
<evidence type="ECO:0000256" key="8">
    <source>
        <dbReference type="ARBA" id="ARBA00023136"/>
    </source>
</evidence>
<organism evidence="13">
    <name type="scientific">Diplosoma listerianum</name>
    <dbReference type="NCBI Taxonomy" id="168635"/>
    <lineage>
        <taxon>Eukaryota</taxon>
        <taxon>Metazoa</taxon>
        <taxon>Chordata</taxon>
        <taxon>Tunicata</taxon>
        <taxon>Ascidiacea</taxon>
        <taxon>Aplousobranchia</taxon>
        <taxon>Didemnidae</taxon>
        <taxon>Diplosoma</taxon>
    </lineage>
</organism>
<evidence type="ECO:0000256" key="4">
    <source>
        <dbReference type="ARBA" id="ARBA00022692"/>
    </source>
</evidence>
<gene>
    <name evidence="13" type="primary">cox3</name>
</gene>
<dbReference type="AlphaFoldDB" id="D1GL10"/>
<comment type="similarity">
    <text evidence="2 10">Belongs to the cytochrome c oxidase subunit 3 family.</text>
</comment>
<evidence type="ECO:0000256" key="11">
    <source>
        <dbReference type="SAM" id="Phobius"/>
    </source>
</evidence>
<evidence type="ECO:0000256" key="10">
    <source>
        <dbReference type="RuleBase" id="RU003375"/>
    </source>
</evidence>